<dbReference type="InterPro" id="IPR001264">
    <property type="entry name" value="Glyco_trans_51"/>
</dbReference>
<feature type="domain" description="Glycosyl transferase family 51" evidence="4">
    <location>
        <begin position="116"/>
        <end position="275"/>
    </location>
</feature>
<dbReference type="PANTHER" id="PTHR32282">
    <property type="entry name" value="BINDING PROTEIN TRANSPEPTIDASE, PUTATIVE-RELATED"/>
    <property type="match status" value="1"/>
</dbReference>
<keyword evidence="3" id="KW-0812">Transmembrane</keyword>
<dbReference type="Gene3D" id="1.10.3810.10">
    <property type="entry name" value="Biosynthetic peptidoglycan transglycosylase-like"/>
    <property type="match status" value="1"/>
</dbReference>
<keyword evidence="3" id="KW-0472">Membrane</keyword>
<organism evidence="5 6">
    <name type="scientific">Bradyrhizobium iriomotense</name>
    <dbReference type="NCBI Taxonomy" id="441950"/>
    <lineage>
        <taxon>Bacteria</taxon>
        <taxon>Pseudomonadati</taxon>
        <taxon>Pseudomonadota</taxon>
        <taxon>Alphaproteobacteria</taxon>
        <taxon>Hyphomicrobiales</taxon>
        <taxon>Nitrobacteraceae</taxon>
        <taxon>Bradyrhizobium</taxon>
    </lineage>
</organism>
<evidence type="ECO:0000256" key="3">
    <source>
        <dbReference type="SAM" id="Phobius"/>
    </source>
</evidence>
<reference evidence="6" key="1">
    <citation type="journal article" date="2019" name="Int. J. Syst. Evol. Microbiol.">
        <title>The Global Catalogue of Microorganisms (GCM) 10K type strain sequencing project: providing services to taxonomists for standard genome sequencing and annotation.</title>
        <authorList>
            <consortium name="The Broad Institute Genomics Platform"/>
            <consortium name="The Broad Institute Genome Sequencing Center for Infectious Disease"/>
            <person name="Wu L."/>
            <person name="Ma J."/>
        </authorList>
    </citation>
    <scope>NUCLEOTIDE SEQUENCE [LARGE SCALE GENOMIC DNA]</scope>
    <source>
        <strain evidence="6">NBRC 102520</strain>
    </source>
</reference>
<comment type="caution">
    <text evidence="5">The sequence shown here is derived from an EMBL/GenBank/DDBJ whole genome shotgun (WGS) entry which is preliminary data.</text>
</comment>
<evidence type="ECO:0000256" key="1">
    <source>
        <dbReference type="ARBA" id="ARBA00004752"/>
    </source>
</evidence>
<keyword evidence="3" id="KW-1133">Transmembrane helix</keyword>
<dbReference type="InterPro" id="IPR023346">
    <property type="entry name" value="Lysozyme-like_dom_sf"/>
</dbReference>
<dbReference type="PANTHER" id="PTHR32282:SF33">
    <property type="entry name" value="PEPTIDOGLYCAN GLYCOSYLTRANSFERASE"/>
    <property type="match status" value="1"/>
</dbReference>
<feature type="transmembrane region" description="Helical" evidence="3">
    <location>
        <begin position="62"/>
        <end position="81"/>
    </location>
</feature>
<dbReference type="Proteomes" id="UP001156905">
    <property type="component" value="Unassembled WGS sequence"/>
</dbReference>
<dbReference type="RefSeq" id="WP_284272571.1">
    <property type="nucleotide sequence ID" value="NZ_BSOW01000030.1"/>
</dbReference>
<evidence type="ECO:0000256" key="2">
    <source>
        <dbReference type="ARBA" id="ARBA00022679"/>
    </source>
</evidence>
<gene>
    <name evidence="5" type="ORF">GCM10007857_67140</name>
</gene>
<proteinExistence type="predicted"/>
<protein>
    <recommendedName>
        <fullName evidence="4">Glycosyl transferase family 51 domain-containing protein</fullName>
    </recommendedName>
</protein>
<sequence>MIQIIPPKTSTIRHCLSARELSFGPALLSYARELRELYYRYSRFLDGISLGRRQRWLLLEPVSEALTFAFCGLLLLLAFAISTTRPPLQEDCLKVSDVTVCLLNRLGGPIGHGVPIPLGDFPDALIKATLATEDRQFYNHLDIDFPGTLHVLLVGAQKGTHQDGSTITQQLARTLLLDTEPSIGHKIKQVLLAVWLEWNLTKDEILRLYLNCVDMGGDTLGVDGAARFYFNKPARDVTLAEAAMLVGLINAPTRYAPQIDLTAAHARANMVLDNLIQAGFMTEDQAIGARHNAAKVIVRRNGTPPN</sequence>
<evidence type="ECO:0000259" key="4">
    <source>
        <dbReference type="Pfam" id="PF00912"/>
    </source>
</evidence>
<dbReference type="EMBL" id="BSOW01000030">
    <property type="protein sequence ID" value="GLR90000.1"/>
    <property type="molecule type" value="Genomic_DNA"/>
</dbReference>
<dbReference type="Pfam" id="PF00912">
    <property type="entry name" value="Transgly"/>
    <property type="match status" value="1"/>
</dbReference>
<accession>A0ABQ6B8K1</accession>
<dbReference type="InterPro" id="IPR050396">
    <property type="entry name" value="Glycosyltr_51/Transpeptidase"/>
</dbReference>
<keyword evidence="2" id="KW-0808">Transferase</keyword>
<evidence type="ECO:0000313" key="5">
    <source>
        <dbReference type="EMBL" id="GLR90000.1"/>
    </source>
</evidence>
<dbReference type="InterPro" id="IPR036950">
    <property type="entry name" value="PBP_transglycosylase"/>
</dbReference>
<evidence type="ECO:0000313" key="6">
    <source>
        <dbReference type="Proteomes" id="UP001156905"/>
    </source>
</evidence>
<keyword evidence="6" id="KW-1185">Reference proteome</keyword>
<comment type="pathway">
    <text evidence="1">Cell wall biogenesis; peptidoglycan biosynthesis.</text>
</comment>
<name>A0ABQ6B8K1_9BRAD</name>
<dbReference type="SUPFAM" id="SSF53955">
    <property type="entry name" value="Lysozyme-like"/>
    <property type="match status" value="1"/>
</dbReference>